<gene>
    <name evidence="1" type="ORF">C1H46_009414</name>
</gene>
<dbReference type="Proteomes" id="UP000315295">
    <property type="component" value="Unassembled WGS sequence"/>
</dbReference>
<protein>
    <submittedName>
        <fullName evidence="1">Uncharacterized protein</fullName>
    </submittedName>
</protein>
<name>A0A540N320_MALBA</name>
<accession>A0A540N320</accession>
<evidence type="ECO:0000313" key="2">
    <source>
        <dbReference type="Proteomes" id="UP000315295"/>
    </source>
</evidence>
<organism evidence="1 2">
    <name type="scientific">Malus baccata</name>
    <name type="common">Siberian crab apple</name>
    <name type="synonym">Pyrus baccata</name>
    <dbReference type="NCBI Taxonomy" id="106549"/>
    <lineage>
        <taxon>Eukaryota</taxon>
        <taxon>Viridiplantae</taxon>
        <taxon>Streptophyta</taxon>
        <taxon>Embryophyta</taxon>
        <taxon>Tracheophyta</taxon>
        <taxon>Spermatophyta</taxon>
        <taxon>Magnoliopsida</taxon>
        <taxon>eudicotyledons</taxon>
        <taxon>Gunneridae</taxon>
        <taxon>Pentapetalae</taxon>
        <taxon>rosids</taxon>
        <taxon>fabids</taxon>
        <taxon>Rosales</taxon>
        <taxon>Rosaceae</taxon>
        <taxon>Amygdaloideae</taxon>
        <taxon>Maleae</taxon>
        <taxon>Malus</taxon>
    </lineage>
</organism>
<comment type="caution">
    <text evidence="1">The sequence shown here is derived from an EMBL/GenBank/DDBJ whole genome shotgun (WGS) entry which is preliminary data.</text>
</comment>
<dbReference type="AlphaFoldDB" id="A0A540N320"/>
<proteinExistence type="predicted"/>
<reference evidence="1 2" key="1">
    <citation type="journal article" date="2019" name="G3 (Bethesda)">
        <title>Sequencing of a Wild Apple (Malus baccata) Genome Unravels the Differences Between Cultivated and Wild Apple Species Regarding Disease Resistance and Cold Tolerance.</title>
        <authorList>
            <person name="Chen X."/>
        </authorList>
    </citation>
    <scope>NUCLEOTIDE SEQUENCE [LARGE SCALE GENOMIC DNA]</scope>
    <source>
        <strain evidence="2">cv. Shandingzi</strain>
        <tissue evidence="1">Leaves</tissue>
    </source>
</reference>
<dbReference type="EMBL" id="VIEB01000131">
    <property type="protein sequence ID" value="TQE04943.1"/>
    <property type="molecule type" value="Genomic_DNA"/>
</dbReference>
<sequence>MKPDRDISCELRNFSTVFHWGRAKMLTLKTTKPKWCADRVIYELTMSFGECGACQLVG</sequence>
<keyword evidence="2" id="KW-1185">Reference proteome</keyword>
<evidence type="ECO:0000313" key="1">
    <source>
        <dbReference type="EMBL" id="TQE04943.1"/>
    </source>
</evidence>